<reference evidence="2 3" key="1">
    <citation type="submission" date="2021-01" db="EMBL/GenBank/DDBJ databases">
        <title>Genome sequencing of Joostella atrarenae M1-2 (= KCTC 23194).</title>
        <authorList>
            <person name="Zakaria M.R."/>
            <person name="Lam M.Q."/>
            <person name="Chong C.S."/>
        </authorList>
    </citation>
    <scope>NUCLEOTIDE SEQUENCE [LARGE SCALE GENOMIC DNA]</scope>
    <source>
        <strain evidence="2 3">M1-2</strain>
    </source>
</reference>
<dbReference type="Proteomes" id="UP000829517">
    <property type="component" value="Unassembled WGS sequence"/>
</dbReference>
<organism evidence="2 3">
    <name type="scientific">Joostella atrarenae</name>
    <dbReference type="NCBI Taxonomy" id="679257"/>
    <lineage>
        <taxon>Bacteria</taxon>
        <taxon>Pseudomonadati</taxon>
        <taxon>Bacteroidota</taxon>
        <taxon>Flavobacteriia</taxon>
        <taxon>Flavobacteriales</taxon>
        <taxon>Flavobacteriaceae</taxon>
        <taxon>Joostella</taxon>
    </lineage>
</organism>
<accession>A0ABS9J0G4</accession>
<protein>
    <submittedName>
        <fullName evidence="2">Uncharacterized protein</fullName>
    </submittedName>
</protein>
<dbReference type="EMBL" id="JAETXX010000001">
    <property type="protein sequence ID" value="MCF8713917.1"/>
    <property type="molecule type" value="Genomic_DNA"/>
</dbReference>
<comment type="caution">
    <text evidence="2">The sequence shown here is derived from an EMBL/GenBank/DDBJ whole genome shotgun (WGS) entry which is preliminary data.</text>
</comment>
<feature type="transmembrane region" description="Helical" evidence="1">
    <location>
        <begin position="12"/>
        <end position="29"/>
    </location>
</feature>
<keyword evidence="3" id="KW-1185">Reference proteome</keyword>
<evidence type="ECO:0000256" key="1">
    <source>
        <dbReference type="SAM" id="Phobius"/>
    </source>
</evidence>
<proteinExistence type="predicted"/>
<feature type="transmembrane region" description="Helical" evidence="1">
    <location>
        <begin position="35"/>
        <end position="55"/>
    </location>
</feature>
<keyword evidence="1" id="KW-0812">Transmembrane</keyword>
<gene>
    <name evidence="2" type="ORF">JM658_03670</name>
</gene>
<evidence type="ECO:0000313" key="2">
    <source>
        <dbReference type="EMBL" id="MCF8713917.1"/>
    </source>
</evidence>
<sequence length="57" mass="6105">MKPSFFSMNKIRAIGLLLVITSVIGMIYFDNDGIGFIAGILFGIGSITLITGKLIGR</sequence>
<name>A0ABS9J0G4_9FLAO</name>
<dbReference type="RefSeq" id="WP_236957875.1">
    <property type="nucleotide sequence ID" value="NZ_JAETXX010000001.1"/>
</dbReference>
<evidence type="ECO:0000313" key="3">
    <source>
        <dbReference type="Proteomes" id="UP000829517"/>
    </source>
</evidence>
<keyword evidence="1" id="KW-1133">Transmembrane helix</keyword>
<keyword evidence="1" id="KW-0472">Membrane</keyword>